<evidence type="ECO:0000259" key="3">
    <source>
        <dbReference type="Pfam" id="PF13359"/>
    </source>
</evidence>
<accession>A0ABD3I8G0</accession>
<dbReference type="Pfam" id="PF13359">
    <property type="entry name" value="DDE_Tnp_4"/>
    <property type="match status" value="1"/>
</dbReference>
<dbReference type="InterPro" id="IPR027806">
    <property type="entry name" value="HARBI1_dom"/>
</dbReference>
<evidence type="ECO:0000313" key="5">
    <source>
        <dbReference type="Proteomes" id="UP001633002"/>
    </source>
</evidence>
<proteinExistence type="predicted"/>
<keyword evidence="2" id="KW-0479">Metal-binding</keyword>
<feature type="domain" description="DDE Tnp4" evidence="3">
    <location>
        <begin position="48"/>
        <end position="97"/>
    </location>
</feature>
<evidence type="ECO:0000256" key="1">
    <source>
        <dbReference type="ARBA" id="ARBA00001968"/>
    </source>
</evidence>
<dbReference type="Proteomes" id="UP001633002">
    <property type="component" value="Unassembled WGS sequence"/>
</dbReference>
<keyword evidence="5" id="KW-1185">Reference proteome</keyword>
<name>A0ABD3I8G0_9MARC</name>
<dbReference type="AlphaFoldDB" id="A0ABD3I8G0"/>
<evidence type="ECO:0000313" key="4">
    <source>
        <dbReference type="EMBL" id="KAL3699948.1"/>
    </source>
</evidence>
<protein>
    <recommendedName>
        <fullName evidence="3">DDE Tnp4 domain-containing protein</fullName>
    </recommendedName>
</protein>
<comment type="cofactor">
    <cofactor evidence="1">
        <name>a divalent metal cation</name>
        <dbReference type="ChEBI" id="CHEBI:60240"/>
    </cofactor>
</comment>
<evidence type="ECO:0000256" key="2">
    <source>
        <dbReference type="ARBA" id="ARBA00022723"/>
    </source>
</evidence>
<reference evidence="4 5" key="1">
    <citation type="submission" date="2024-09" db="EMBL/GenBank/DDBJ databases">
        <title>Chromosome-scale assembly of Riccia sorocarpa.</title>
        <authorList>
            <person name="Paukszto L."/>
        </authorList>
    </citation>
    <scope>NUCLEOTIDE SEQUENCE [LARGE SCALE GENOMIC DNA]</scope>
    <source>
        <strain evidence="4">LP-2024</strain>
        <tissue evidence="4">Aerial parts of the thallus</tissue>
    </source>
</reference>
<organism evidence="4 5">
    <name type="scientific">Riccia sorocarpa</name>
    <dbReference type="NCBI Taxonomy" id="122646"/>
    <lineage>
        <taxon>Eukaryota</taxon>
        <taxon>Viridiplantae</taxon>
        <taxon>Streptophyta</taxon>
        <taxon>Embryophyta</taxon>
        <taxon>Marchantiophyta</taxon>
        <taxon>Marchantiopsida</taxon>
        <taxon>Marchantiidae</taxon>
        <taxon>Marchantiales</taxon>
        <taxon>Ricciaceae</taxon>
        <taxon>Riccia</taxon>
    </lineage>
</organism>
<dbReference type="GO" id="GO:0046872">
    <property type="term" value="F:metal ion binding"/>
    <property type="evidence" value="ECO:0007669"/>
    <property type="project" value="UniProtKB-KW"/>
</dbReference>
<gene>
    <name evidence="4" type="ORF">R1sor_017970</name>
</gene>
<sequence>MVNYTNMMMTALDSCMGNEIAWPDRQKRARTVAHFGSLGFLGCVGLEDGTFVKLSQRPRDDGETYYDRKSNYSLNVQAICEEHKYVILIFAGMPAATFHCNSSSAHTKQLEAIWTRCLSIPAFAHARVGKKHYIGILKARWHSLREIRTQLRNARENMYVIRWIRCCVILHNFLIWRKDEWSKDDYPIELDGDDDLRPPPLGVREHNKRGIQHRQEVPDLCLEINRRSGGPLCR</sequence>
<dbReference type="EMBL" id="JBJQOH010000001">
    <property type="protein sequence ID" value="KAL3699948.1"/>
    <property type="molecule type" value="Genomic_DNA"/>
</dbReference>
<comment type="caution">
    <text evidence="4">The sequence shown here is derived from an EMBL/GenBank/DDBJ whole genome shotgun (WGS) entry which is preliminary data.</text>
</comment>